<accession>A0A9N9PV79</accession>
<protein>
    <recommendedName>
        <fullName evidence="7">Efficient mitochondria targeting-associated protein 19</fullName>
    </recommendedName>
</protein>
<proteinExistence type="inferred from homology"/>
<feature type="transmembrane region" description="Helical" evidence="7">
    <location>
        <begin position="16"/>
        <end position="38"/>
    </location>
</feature>
<dbReference type="InterPro" id="IPR033118">
    <property type="entry name" value="EXPERA"/>
</dbReference>
<name>A0A9N9PV79_9HELO</name>
<evidence type="ECO:0000256" key="3">
    <source>
        <dbReference type="ARBA" id="ARBA00022692"/>
    </source>
</evidence>
<evidence type="ECO:0000256" key="4">
    <source>
        <dbReference type="ARBA" id="ARBA00022824"/>
    </source>
</evidence>
<dbReference type="OrthoDB" id="433124at2759"/>
<comment type="subcellular location">
    <subcellularLocation>
        <location evidence="1">Endoplasmic reticulum membrane</location>
        <topology evidence="1">Multi-pass membrane protein</topology>
    </subcellularLocation>
</comment>
<evidence type="ECO:0000256" key="1">
    <source>
        <dbReference type="ARBA" id="ARBA00004477"/>
    </source>
</evidence>
<keyword evidence="3 7" id="KW-0812">Transmembrane</keyword>
<gene>
    <name evidence="9" type="ORF">HYFRA_00002598</name>
</gene>
<keyword evidence="5 7" id="KW-1133">Transmembrane helix</keyword>
<dbReference type="EMBL" id="CAJVRL010000103">
    <property type="protein sequence ID" value="CAG8961056.1"/>
    <property type="molecule type" value="Genomic_DNA"/>
</dbReference>
<evidence type="ECO:0000313" key="9">
    <source>
        <dbReference type="EMBL" id="CAG8961056.1"/>
    </source>
</evidence>
<feature type="domain" description="EXPERA" evidence="8">
    <location>
        <begin position="14"/>
        <end position="149"/>
    </location>
</feature>
<evidence type="ECO:0000256" key="7">
    <source>
        <dbReference type="PIRNR" id="PIRNR031032"/>
    </source>
</evidence>
<evidence type="ECO:0000256" key="2">
    <source>
        <dbReference type="ARBA" id="ARBA00009096"/>
    </source>
</evidence>
<evidence type="ECO:0000259" key="8">
    <source>
        <dbReference type="PROSITE" id="PS51751"/>
    </source>
</evidence>
<feature type="transmembrane region" description="Helical" evidence="7">
    <location>
        <begin position="136"/>
        <end position="154"/>
    </location>
</feature>
<feature type="transmembrane region" description="Helical" evidence="7">
    <location>
        <begin position="101"/>
        <end position="124"/>
    </location>
</feature>
<sequence length="173" mass="19987">MAASTGSSIFSRKRDLAYMLHFTIGIPIALVMDLQAIYPPHLVPDILTSLKDFYVNTYHDQYYVNTPPFFKLFLWIELLYQVPVMIWGLGGLYRNSPKTPLVLLPFAIKVFLTTLTCMVEYSYWPLTLNQKISLTTLYGPYLALSAFMMFDMYFRLNSMINRQIVSAPAKKTQ</sequence>
<dbReference type="InterPro" id="IPR051987">
    <property type="entry name" value="Sigma-2_receptor-like"/>
</dbReference>
<keyword evidence="10" id="KW-1185">Reference proteome</keyword>
<comment type="caution">
    <text evidence="9">The sequence shown here is derived from an EMBL/GenBank/DDBJ whole genome shotgun (WGS) entry which is preliminary data.</text>
</comment>
<reference evidence="9" key="1">
    <citation type="submission" date="2021-07" db="EMBL/GenBank/DDBJ databases">
        <authorList>
            <person name="Durling M."/>
        </authorList>
    </citation>
    <scope>NUCLEOTIDE SEQUENCE</scope>
</reference>
<dbReference type="AlphaFoldDB" id="A0A9N9PV79"/>
<dbReference type="PROSITE" id="PS51751">
    <property type="entry name" value="EXPERA"/>
    <property type="match status" value="1"/>
</dbReference>
<keyword evidence="4 7" id="KW-0256">Endoplasmic reticulum</keyword>
<comment type="similarity">
    <text evidence="2">Belongs to the TMEM97/sigma-2 receptor family.</text>
</comment>
<dbReference type="GO" id="GO:0005789">
    <property type="term" value="C:endoplasmic reticulum membrane"/>
    <property type="evidence" value="ECO:0007669"/>
    <property type="project" value="UniProtKB-SubCell"/>
</dbReference>
<feature type="transmembrane region" description="Helical" evidence="7">
    <location>
        <begin position="72"/>
        <end position="89"/>
    </location>
</feature>
<dbReference type="PANTHER" id="PTHR31204">
    <property type="entry name" value="SIGMA INTRACELLULAR RECEPTOR 2"/>
    <property type="match status" value="1"/>
</dbReference>
<evidence type="ECO:0000256" key="6">
    <source>
        <dbReference type="ARBA" id="ARBA00023136"/>
    </source>
</evidence>
<dbReference type="PIRSF" id="PIRSF031032">
    <property type="entry name" value="TMP_97_prd"/>
    <property type="match status" value="1"/>
</dbReference>
<dbReference type="Proteomes" id="UP000696280">
    <property type="component" value="Unassembled WGS sequence"/>
</dbReference>
<dbReference type="InterPro" id="IPR016964">
    <property type="entry name" value="Sigma2_recept"/>
</dbReference>
<dbReference type="Pfam" id="PF05241">
    <property type="entry name" value="EBP"/>
    <property type="match status" value="1"/>
</dbReference>
<evidence type="ECO:0000256" key="5">
    <source>
        <dbReference type="ARBA" id="ARBA00022989"/>
    </source>
</evidence>
<evidence type="ECO:0000313" key="10">
    <source>
        <dbReference type="Proteomes" id="UP000696280"/>
    </source>
</evidence>
<organism evidence="9 10">
    <name type="scientific">Hymenoscyphus fraxineus</name>
    <dbReference type="NCBI Taxonomy" id="746836"/>
    <lineage>
        <taxon>Eukaryota</taxon>
        <taxon>Fungi</taxon>
        <taxon>Dikarya</taxon>
        <taxon>Ascomycota</taxon>
        <taxon>Pezizomycotina</taxon>
        <taxon>Leotiomycetes</taxon>
        <taxon>Helotiales</taxon>
        <taxon>Helotiaceae</taxon>
        <taxon>Hymenoscyphus</taxon>
    </lineage>
</organism>
<dbReference type="PANTHER" id="PTHR31204:SF1">
    <property type="entry name" value="SIGMA INTRACELLULAR RECEPTOR 2"/>
    <property type="match status" value="1"/>
</dbReference>
<keyword evidence="6 7" id="KW-0472">Membrane</keyword>